<dbReference type="EMBL" id="CP016616">
    <property type="protein sequence ID" value="ANY78635.1"/>
    <property type="molecule type" value="Genomic_DNA"/>
</dbReference>
<dbReference type="RefSeq" id="WP_099509638.1">
    <property type="nucleotide sequence ID" value="NZ_CP016616.1"/>
</dbReference>
<dbReference type="CDD" id="cd09872">
    <property type="entry name" value="PIN_Sll0205-like"/>
    <property type="match status" value="1"/>
</dbReference>
<dbReference type="InterPro" id="IPR052919">
    <property type="entry name" value="TA_system_RNase"/>
</dbReference>
<gene>
    <name evidence="2" type="ORF">BB934_10715</name>
</gene>
<protein>
    <submittedName>
        <fullName evidence="2">PIN domain-containing protein</fullName>
    </submittedName>
</protein>
<evidence type="ECO:0000313" key="2">
    <source>
        <dbReference type="EMBL" id="ANY78635.1"/>
    </source>
</evidence>
<accession>A0A1B2EF78</accession>
<sequence length="136" mass="14642">MAPLLLDTCAVLWIANGEEISEDCRRAVDEAAPSDRILISPITAWEIGTLVRKGRIALSMPPEAWFDAALALPGVRLAPMPPRTLIASAFLPGMPPADPADRIIAATARTEGFVLVTRDRKLLSYGNEGHVRVLAC</sequence>
<reference evidence="2" key="1">
    <citation type="submission" date="2016-07" db="EMBL/GenBank/DDBJ databases">
        <title>Microvirga ossetica sp. nov. a new species of rhizobia isolated from root nodules of the legume species Vicia alpestris Steven originated from North Ossetia region in the Caucasus.</title>
        <authorList>
            <person name="Safronova V.I."/>
            <person name="Kuznetsova I.G."/>
            <person name="Sazanova A.L."/>
            <person name="Belimov A."/>
            <person name="Andronov E."/>
            <person name="Osledkin Y.S."/>
            <person name="Onishchuk O.P."/>
            <person name="Kurchak O.N."/>
            <person name="Shaposhnikov A.I."/>
            <person name="Willems A."/>
            <person name="Tikhonovich I.A."/>
        </authorList>
    </citation>
    <scope>NUCLEOTIDE SEQUENCE [LARGE SCALE GENOMIC DNA]</scope>
    <source>
        <strain evidence="2">V5/3M</strain>
    </source>
</reference>
<dbReference type="Pfam" id="PF01850">
    <property type="entry name" value="PIN"/>
    <property type="match status" value="1"/>
</dbReference>
<dbReference type="KEGG" id="moc:BB934_10715"/>
<dbReference type="PANTHER" id="PTHR36173:SF1">
    <property type="entry name" value="RIBONUCLEASE VAPC22"/>
    <property type="match status" value="1"/>
</dbReference>
<dbReference type="SUPFAM" id="SSF88723">
    <property type="entry name" value="PIN domain-like"/>
    <property type="match status" value="1"/>
</dbReference>
<dbReference type="OrthoDB" id="9798990at2"/>
<dbReference type="InterPro" id="IPR029060">
    <property type="entry name" value="PIN-like_dom_sf"/>
</dbReference>
<dbReference type="Gene3D" id="3.40.50.1010">
    <property type="entry name" value="5'-nuclease"/>
    <property type="match status" value="1"/>
</dbReference>
<organism evidence="2">
    <name type="scientific">Microvirga ossetica</name>
    <dbReference type="NCBI Taxonomy" id="1882682"/>
    <lineage>
        <taxon>Bacteria</taxon>
        <taxon>Pseudomonadati</taxon>
        <taxon>Pseudomonadota</taxon>
        <taxon>Alphaproteobacteria</taxon>
        <taxon>Hyphomicrobiales</taxon>
        <taxon>Methylobacteriaceae</taxon>
        <taxon>Microvirga</taxon>
    </lineage>
</organism>
<name>A0A1B2EF78_9HYPH</name>
<dbReference type="PANTHER" id="PTHR36173">
    <property type="entry name" value="RIBONUCLEASE VAPC16-RELATED"/>
    <property type="match status" value="1"/>
</dbReference>
<dbReference type="InterPro" id="IPR041705">
    <property type="entry name" value="PIN_Sll0205"/>
</dbReference>
<proteinExistence type="predicted"/>
<evidence type="ECO:0000259" key="1">
    <source>
        <dbReference type="Pfam" id="PF01850"/>
    </source>
</evidence>
<dbReference type="InterPro" id="IPR002716">
    <property type="entry name" value="PIN_dom"/>
</dbReference>
<feature type="domain" description="PIN" evidence="1">
    <location>
        <begin position="5"/>
        <end position="124"/>
    </location>
</feature>
<dbReference type="AlphaFoldDB" id="A0A1B2EF78"/>